<feature type="coiled-coil region" evidence="6">
    <location>
        <begin position="1292"/>
        <end position="1319"/>
    </location>
</feature>
<feature type="coiled-coil region" evidence="6">
    <location>
        <begin position="793"/>
        <end position="820"/>
    </location>
</feature>
<feature type="domain" description="PAC" evidence="8">
    <location>
        <begin position="110"/>
        <end position="161"/>
    </location>
</feature>
<dbReference type="EMBL" id="DSRU01000405">
    <property type="protein sequence ID" value="HFN01386.1"/>
    <property type="molecule type" value="Genomic_DNA"/>
</dbReference>
<feature type="domain" description="PAC" evidence="8">
    <location>
        <begin position="500"/>
        <end position="552"/>
    </location>
</feature>
<feature type="coiled-coil region" evidence="6">
    <location>
        <begin position="1043"/>
        <end position="1070"/>
    </location>
</feature>
<evidence type="ECO:0000256" key="6">
    <source>
        <dbReference type="SAM" id="Coils"/>
    </source>
</evidence>
<feature type="coiled-coil region" evidence="6">
    <location>
        <begin position="9"/>
        <end position="36"/>
    </location>
</feature>
<dbReference type="PANTHER" id="PTHR43304">
    <property type="entry name" value="PHYTOCHROME-LIKE PROTEIN CPH1"/>
    <property type="match status" value="1"/>
</dbReference>
<evidence type="ECO:0000256" key="5">
    <source>
        <dbReference type="ARBA" id="ARBA00022777"/>
    </source>
</evidence>
<feature type="domain" description="PAC" evidence="8">
    <location>
        <begin position="235"/>
        <end position="286"/>
    </location>
</feature>
<feature type="domain" description="PAS" evidence="7">
    <location>
        <begin position="810"/>
        <end position="880"/>
    </location>
</feature>
<dbReference type="SMART" id="SM00091">
    <property type="entry name" value="PAS"/>
    <property type="match status" value="12"/>
</dbReference>
<feature type="domain" description="PAC" evidence="8">
    <location>
        <begin position="1257"/>
        <end position="1308"/>
    </location>
</feature>
<reference evidence="9" key="1">
    <citation type="journal article" date="2020" name="mSystems">
        <title>Genome- and Community-Level Interaction Insights into Carbon Utilization and Element Cycling Functions of Hydrothermarchaeota in Hydrothermal Sediment.</title>
        <authorList>
            <person name="Zhou Z."/>
            <person name="Liu Y."/>
            <person name="Xu W."/>
            <person name="Pan J."/>
            <person name="Luo Z.H."/>
            <person name="Li M."/>
        </authorList>
    </citation>
    <scope>NUCLEOTIDE SEQUENCE [LARGE SCALE GENOMIC DNA]</scope>
    <source>
        <strain evidence="9">SpSt-418</strain>
    </source>
</reference>
<dbReference type="Gene3D" id="3.30.450.20">
    <property type="entry name" value="PAS domain"/>
    <property type="match status" value="14"/>
</dbReference>
<gene>
    <name evidence="9" type="ORF">ENR64_27300</name>
</gene>
<feature type="domain" description="PAC" evidence="8">
    <location>
        <begin position="1132"/>
        <end position="1183"/>
    </location>
</feature>
<feature type="domain" description="PAS" evidence="7">
    <location>
        <begin position="1060"/>
        <end position="1130"/>
    </location>
</feature>
<comment type="catalytic activity">
    <reaction evidence="1">
        <text>ATP + protein L-histidine = ADP + protein N-phospho-L-histidine.</text>
        <dbReference type="EC" id="2.7.13.3"/>
    </reaction>
</comment>
<dbReference type="InterPro" id="IPR035965">
    <property type="entry name" value="PAS-like_dom_sf"/>
</dbReference>
<dbReference type="GO" id="GO:0000155">
    <property type="term" value="F:phosphorelay sensor kinase activity"/>
    <property type="evidence" value="ECO:0007669"/>
    <property type="project" value="InterPro"/>
</dbReference>
<evidence type="ECO:0000259" key="8">
    <source>
        <dbReference type="PROSITE" id="PS50113"/>
    </source>
</evidence>
<dbReference type="CDD" id="cd00130">
    <property type="entry name" value="PAS"/>
    <property type="match status" value="14"/>
</dbReference>
<feature type="domain" description="PAC" evidence="8">
    <location>
        <begin position="1008"/>
        <end position="1059"/>
    </location>
</feature>
<dbReference type="PANTHER" id="PTHR43304:SF1">
    <property type="entry name" value="PAC DOMAIN-CONTAINING PROTEIN"/>
    <property type="match status" value="1"/>
</dbReference>
<dbReference type="SUPFAM" id="SSF47384">
    <property type="entry name" value="Homodimeric domain of signal transducing histidine kinase"/>
    <property type="match status" value="1"/>
</dbReference>
<feature type="domain" description="PAS" evidence="7">
    <location>
        <begin position="36"/>
        <end position="106"/>
    </location>
</feature>
<feature type="domain" description="PAC" evidence="8">
    <location>
        <begin position="758"/>
        <end position="809"/>
    </location>
</feature>
<dbReference type="Gene3D" id="1.10.287.130">
    <property type="match status" value="1"/>
</dbReference>
<evidence type="ECO:0000256" key="1">
    <source>
        <dbReference type="ARBA" id="ARBA00000085"/>
    </source>
</evidence>
<feature type="domain" description="PAS" evidence="7">
    <location>
        <begin position="935"/>
        <end position="1005"/>
    </location>
</feature>
<dbReference type="Pfam" id="PF13426">
    <property type="entry name" value="PAS_9"/>
    <property type="match status" value="1"/>
</dbReference>
<feature type="coiled-coil region" evidence="6">
    <location>
        <begin position="1167"/>
        <end position="1194"/>
    </location>
</feature>
<dbReference type="InterPro" id="IPR003661">
    <property type="entry name" value="HisK_dim/P_dom"/>
</dbReference>
<keyword evidence="5" id="KW-0418">Kinase</keyword>
<sequence length="1852" mass="210828">MTDPTASIVDQLQARIQELEAQLGEYQAQVAYLSASEAKFRAIAEHASDAICTINHAGELTYISPNIQTTIGYSPADLEGQVFEPLIHPDDLSRCVTVIEQVMTTAQPYNGLEYRVRHQQGYYVWHRANLSAYRDESGRPVLIAIGRDATQQKETEAALAKSQAQFEAILQNANVAIFAKDLEGHYIFANPWVSQEVGLPLEQILGKTDADLLPPEVAERLQMSDRIALETGQAVRSEEIVASPQGENTYLAIKFPLMDSRGNPYAVCGISTNITDLKRTESALRASEARLNQILDSTLASIARYRIYADYNWEPEYFSSGTTEIWGFTPEEILEDKMRQFDRVHPEDFESIIRTQVYPAIFAEQMVRFEYRYYHPKTEEWRWIAQTVSSVRDEAADCWLATVIATDITDRKLTEAALRESEAKLNRILDRTSACIADYRVYGDRILVPEYFSSGSQQLWGFTPEELLTDLGAWHARFDPEDLQAIFAEAYDYIFNEQSYQCEYRYHHPDGSLRWIQLNLSSYRDEADNCWRTPTVSIDITDRKLAESALRESEAKINRILDRTSACIADYRVYPDRRFIADYFSSGSQQIWGFAPEELLANMQLYLSRYEPADLQIILDEAFDYIFSERPYTSEYRYHHPDGSVRWIQFSLTSYWNQAEGCWRTPTISIDITERKRAEEAFVRSEARFRQIVENASDLISTITPDGTITYMSPAAVNMLGYSGTELLGQHFAPVVSPEDLPIALEAVNRVLTTGEPYSFEHRLLHRDGSFRYVVANVSMYEDEDGNPLVLGIVRDMTDRKRLEEELRQSETKFRRIVENASDLIATATPDGTLTYISPNVSSLLGYHNTELIGNYFAPIVHPDDIHLAVSAIQHVMTTGTNYEYETRLLHRDGSLRYVVSNVSMYEGENGNPMMLSFARDITDRKRLEEELRQSEAKFRRIVENASDLIATATPDGTVTYLSPATLNLLGYTNEELIGRYFDRIVHPDDISVTADAIAQVMTTGESYTFDHRLIHRDGSLRYVVANLSIYEDENGNPVLLGISRDVTERRQLEEELRQSEAKFRKIVENANDLIYLINSDGLITYMSPNVHLSLGYSVAELQGQSFVPLVHPDDLEYTVESFQQVLAGETITVEVRSRHKDGGWRWFSCQVSPFISNDGELFQMGIARNITERKRLEEVLRQSEAKFRAIVENANDTIATVNTEGAITYLSPNMLEFFGRDATELIGTSFVPLVHPEDVSKCYSAIQQVLATGEPYRFEYRLCRWDGEYCYFVTNTSLFYNEHGEPMILGVSRDVTEQKKLEEELRQSEAKFRAIVEQASDIIYTIDPTGQVTYVSPNIESILGCPSDDLITNHFSVRTYPDDLELVIAAVQQALAGETANVECRAQHEDGTWLWLNCNLSPLRTNDGGIGIMGIARDISDRKRLEEELRQSEYKFRAIVENANDLVYVIDSNGQIAYISPNCFAITGYRAEEIEGNTIEPFVYRDDLAIGTDAVRRAISGEKVSFETRSISKDGTIYWASSNVVPFQLPTGERGMMGISRDITDRKRLEEELRQSEYKFRAIVENANDLIYVIDRNGCIIYMSPNSTTILGYRPEEMQGSSFDQFVHPDDLAVGADAIQRAIAGERFSFEVRSFDKNGRLHWFNSNIAPFQLSTGEAVLMGIGRDLTDRKQAEEALRRSERKYRNIFENSYIGVGRAKLSSTVILEVNQRLAEMLGFIDSAELVGQSWEQFCITETEGQRITSLLRRHGFINEEIQIRVRDGSVRWWLSSSRVNLDEDCIDFVVADITDRKQREEELRLAKDAAEAANLAKSTFLANMSHELRTPLNVILGFTQLMERENALTEILQHSQ</sequence>
<dbReference type="Pfam" id="PF08447">
    <property type="entry name" value="PAS_3"/>
    <property type="match status" value="9"/>
</dbReference>
<dbReference type="InterPro" id="IPR036097">
    <property type="entry name" value="HisK_dim/P_sf"/>
</dbReference>
<dbReference type="InterPro" id="IPR000700">
    <property type="entry name" value="PAS-assoc_C"/>
</dbReference>
<protein>
    <recommendedName>
        <fullName evidence="2">histidine kinase</fullName>
        <ecNumber evidence="2">2.7.13.3</ecNumber>
    </recommendedName>
</protein>
<feature type="domain" description="PAS" evidence="7">
    <location>
        <begin position="1309"/>
        <end position="1379"/>
    </location>
</feature>
<feature type="domain" description="PAC" evidence="8">
    <location>
        <begin position="367"/>
        <end position="420"/>
    </location>
</feature>
<keyword evidence="6" id="KW-0175">Coiled coil</keyword>
<dbReference type="EC" id="2.7.13.3" evidence="2"/>
<feature type="coiled-coil region" evidence="6">
    <location>
        <begin position="918"/>
        <end position="945"/>
    </location>
</feature>
<dbReference type="InterPro" id="IPR013655">
    <property type="entry name" value="PAS_fold_3"/>
</dbReference>
<evidence type="ECO:0000259" key="7">
    <source>
        <dbReference type="PROSITE" id="PS50112"/>
    </source>
</evidence>
<feature type="domain" description="PAS" evidence="7">
    <location>
        <begin position="287"/>
        <end position="364"/>
    </location>
</feature>
<dbReference type="InterPro" id="IPR052162">
    <property type="entry name" value="Sensor_kinase/Photoreceptor"/>
</dbReference>
<dbReference type="PROSITE" id="PS50113">
    <property type="entry name" value="PAC"/>
    <property type="match status" value="13"/>
</dbReference>
<evidence type="ECO:0000256" key="2">
    <source>
        <dbReference type="ARBA" id="ARBA00012438"/>
    </source>
</evidence>
<dbReference type="InterPro" id="IPR001610">
    <property type="entry name" value="PAC"/>
</dbReference>
<evidence type="ECO:0000256" key="3">
    <source>
        <dbReference type="ARBA" id="ARBA00022553"/>
    </source>
</evidence>
<dbReference type="SUPFAM" id="SSF55785">
    <property type="entry name" value="PYP-like sensor domain (PAS domain)"/>
    <property type="match status" value="14"/>
</dbReference>
<feature type="domain" description="PAS" evidence="7">
    <location>
        <begin position="1433"/>
        <end position="1503"/>
    </location>
</feature>
<organism evidence="9">
    <name type="scientific">Oscillatoriales cyanobacterium SpSt-418</name>
    <dbReference type="NCBI Taxonomy" id="2282169"/>
    <lineage>
        <taxon>Bacteria</taxon>
        <taxon>Bacillati</taxon>
        <taxon>Cyanobacteriota</taxon>
        <taxon>Cyanophyceae</taxon>
        <taxon>Oscillatoriophycideae</taxon>
        <taxon>Oscillatoriales</taxon>
    </lineage>
</organism>
<feature type="domain" description="PAC" evidence="8">
    <location>
        <begin position="1629"/>
        <end position="1680"/>
    </location>
</feature>
<feature type="domain" description="PAC" evidence="8">
    <location>
        <begin position="632"/>
        <end position="684"/>
    </location>
</feature>
<feature type="domain" description="PAC" evidence="8">
    <location>
        <begin position="1381"/>
        <end position="1432"/>
    </location>
</feature>
<keyword evidence="4" id="KW-0808">Transferase</keyword>
<proteinExistence type="predicted"/>
<feature type="domain" description="PAS" evidence="7">
    <location>
        <begin position="1184"/>
        <end position="1254"/>
    </location>
</feature>
<dbReference type="InterPro" id="IPR013656">
    <property type="entry name" value="PAS_4"/>
</dbReference>
<dbReference type="NCBIfam" id="TIGR00229">
    <property type="entry name" value="sensory_box"/>
    <property type="match status" value="14"/>
</dbReference>
<dbReference type="PROSITE" id="PS50112">
    <property type="entry name" value="PAS"/>
    <property type="match status" value="11"/>
</dbReference>
<comment type="caution">
    <text evidence="9">The sequence shown here is derived from an EMBL/GenBank/DDBJ whole genome shotgun (WGS) entry which is preliminary data.</text>
</comment>
<name>A0A7C3KJJ5_9CYAN</name>
<evidence type="ECO:0000256" key="4">
    <source>
        <dbReference type="ARBA" id="ARBA00022679"/>
    </source>
</evidence>
<dbReference type="SMART" id="SM00086">
    <property type="entry name" value="PAC"/>
    <property type="match status" value="13"/>
</dbReference>
<accession>A0A7C3KJJ5</accession>
<dbReference type="Pfam" id="PF08448">
    <property type="entry name" value="PAS_4"/>
    <property type="match status" value="4"/>
</dbReference>
<keyword evidence="3" id="KW-0597">Phosphoprotein</keyword>
<dbReference type="InterPro" id="IPR000014">
    <property type="entry name" value="PAS"/>
</dbReference>
<dbReference type="Pfam" id="PF00512">
    <property type="entry name" value="HisKA"/>
    <property type="match status" value="1"/>
</dbReference>
<dbReference type="CDD" id="cd00082">
    <property type="entry name" value="HisKA"/>
    <property type="match status" value="1"/>
</dbReference>
<feature type="domain" description="PAC" evidence="8">
    <location>
        <begin position="883"/>
        <end position="934"/>
    </location>
</feature>
<feature type="domain" description="PAS" evidence="7">
    <location>
        <begin position="685"/>
        <end position="755"/>
    </location>
</feature>
<evidence type="ECO:0000313" key="9">
    <source>
        <dbReference type="EMBL" id="HFN01386.1"/>
    </source>
</evidence>
<feature type="domain" description="PAC" evidence="8">
    <location>
        <begin position="1505"/>
        <end position="1556"/>
    </location>
</feature>
<feature type="domain" description="PAS" evidence="7">
    <location>
        <begin position="162"/>
        <end position="232"/>
    </location>
</feature>
<feature type="domain" description="PAS" evidence="7">
    <location>
        <begin position="1557"/>
        <end position="1627"/>
    </location>
</feature>